<dbReference type="InterPro" id="IPR018626">
    <property type="entry name" value="LCHN/Anr2"/>
</dbReference>
<dbReference type="AlphaFoldDB" id="A0AAN7WEE5"/>
<dbReference type="Proteomes" id="UP001310594">
    <property type="component" value="Unassembled WGS sequence"/>
</dbReference>
<evidence type="ECO:0000313" key="2">
    <source>
        <dbReference type="EMBL" id="KAK5707877.1"/>
    </source>
</evidence>
<reference evidence="2" key="1">
    <citation type="submission" date="2023-08" db="EMBL/GenBank/DDBJ databases">
        <title>Black Yeasts Isolated from many extreme environments.</title>
        <authorList>
            <person name="Coleine C."/>
            <person name="Stajich J.E."/>
            <person name="Selbmann L."/>
        </authorList>
    </citation>
    <scope>NUCLEOTIDE SEQUENCE</scope>
    <source>
        <strain evidence="2">CCFEE 5810</strain>
    </source>
</reference>
<name>A0AAN7WEE5_9PEZI</name>
<dbReference type="GO" id="GO:0005811">
    <property type="term" value="C:lipid droplet"/>
    <property type="evidence" value="ECO:0007669"/>
    <property type="project" value="TreeGrafter"/>
</dbReference>
<proteinExistence type="predicted"/>
<accession>A0AAN7WEE5</accession>
<dbReference type="Pfam" id="PF14831">
    <property type="entry name" value="DUF4484"/>
    <property type="match status" value="1"/>
</dbReference>
<evidence type="ECO:0000259" key="1">
    <source>
        <dbReference type="Pfam" id="PF14831"/>
    </source>
</evidence>
<dbReference type="InterPro" id="IPR053056">
    <property type="entry name" value="Lipid_Metab_Assoc_Protein"/>
</dbReference>
<dbReference type="PANTHER" id="PTHR28153:SF1">
    <property type="entry name" value="DUF4484 DOMAIN-CONTAINING PROTEIN"/>
    <property type="match status" value="1"/>
</dbReference>
<dbReference type="InterPro" id="IPR028115">
    <property type="entry name" value="DUF4484"/>
</dbReference>
<feature type="domain" description="DUF4484" evidence="1">
    <location>
        <begin position="377"/>
        <end position="482"/>
    </location>
</feature>
<gene>
    <name evidence="2" type="ORF">LTR97_000416</name>
</gene>
<protein>
    <recommendedName>
        <fullName evidence="1">DUF4484 domain-containing protein</fullName>
    </recommendedName>
</protein>
<dbReference type="PANTHER" id="PTHR28153">
    <property type="entry name" value="PROTEIN, PUTATIVE-RELATED"/>
    <property type="match status" value="1"/>
</dbReference>
<evidence type="ECO:0000313" key="3">
    <source>
        <dbReference type="Proteomes" id="UP001310594"/>
    </source>
</evidence>
<comment type="caution">
    <text evidence="2">The sequence shown here is derived from an EMBL/GenBank/DDBJ whole genome shotgun (WGS) entry which is preliminary data.</text>
</comment>
<dbReference type="Pfam" id="PF09804">
    <property type="entry name" value="DENND11"/>
    <property type="match status" value="1"/>
</dbReference>
<dbReference type="EMBL" id="JAVRQU010000001">
    <property type="protein sequence ID" value="KAK5707877.1"/>
    <property type="molecule type" value="Genomic_DNA"/>
</dbReference>
<organism evidence="2 3">
    <name type="scientific">Elasticomyces elasticus</name>
    <dbReference type="NCBI Taxonomy" id="574655"/>
    <lineage>
        <taxon>Eukaryota</taxon>
        <taxon>Fungi</taxon>
        <taxon>Dikarya</taxon>
        <taxon>Ascomycota</taxon>
        <taxon>Pezizomycotina</taxon>
        <taxon>Dothideomycetes</taxon>
        <taxon>Dothideomycetidae</taxon>
        <taxon>Mycosphaerellales</taxon>
        <taxon>Teratosphaeriaceae</taxon>
        <taxon>Elasticomyces</taxon>
    </lineage>
</organism>
<sequence>MAHNESPLIAALFQVVFDQKVGYTTAWKRSIPDLDLSGVEYKSLPSGLHGVNSDLVYFVHDSEHAGVSAFAQQEAAEAQRNASFCAVGVLMAHGRLGKGWVHAPDLRRLADGVLTHNDVGALEQFWEQHRVDNGSSRRTSSPDDRRSSFAAGLKRKRELFGVSEGSAVAGDHPALHMPAMLDTFGPLLFPLHRAALLRERILLLGSPPVQANCNSVYILSVLASIPHAAAESLQSTTEALIRPQPLYSVGVADIASLSGNNGRTGWIATTTDDILGEKHQLYDVLVDLPKSASSPKRRWPQLRTAQGRIVKASQRDLRRYRMLRNELKHLRLAEGTGEADGEFGESESDETPILDPRRLLAEPVLADEPMEDEGEVVESMSWTATAYRSLLWWASAGATQEDAEAEEEARFERELLRDLPDLHDVVRDDTLPQADSDEAKLFDAEETATVLTAYFHHLTAHLLTSLASIVNEADDETEEGVEEDAIVVTVDDMRSMGLDVWSENDADFVRSMMKLWFGREASVADGSVSLCGVRVC</sequence>